<dbReference type="InterPro" id="IPR050832">
    <property type="entry name" value="Bact_Acetyltransf"/>
</dbReference>
<sequence length="142" mass="16164">MIREAEIRDRARIEELYRILIPDADDINVLEERIEQIKRDSNNFLYVAEIDGRVEGTVLLSICLDAMFGNRPYAVAENIIVDPASRGKGVGKDLITCAVSQCKKLGCREVLLMSNLRRTEAHLFFERQGFSPVAKGFKKYLD</sequence>
<dbReference type="RefSeq" id="WP_219870396.1">
    <property type="nucleotide sequence ID" value="NZ_JAHZIJ010000001.1"/>
</dbReference>
<reference evidence="4 5" key="1">
    <citation type="submission" date="2021-07" db="EMBL/GenBank/DDBJ databases">
        <title>Paenibacillus radiodurans sp. nov., isolated from the southeastern edge of Tengger Desert.</title>
        <authorList>
            <person name="Zhang G."/>
        </authorList>
    </citation>
    <scope>NUCLEOTIDE SEQUENCE [LARGE SCALE GENOMIC DNA]</scope>
    <source>
        <strain evidence="4 5">DT7-4</strain>
    </source>
</reference>
<evidence type="ECO:0000256" key="1">
    <source>
        <dbReference type="ARBA" id="ARBA00022679"/>
    </source>
</evidence>
<dbReference type="Gene3D" id="3.40.630.30">
    <property type="match status" value="1"/>
</dbReference>
<keyword evidence="1" id="KW-0808">Transferase</keyword>
<evidence type="ECO:0000313" key="5">
    <source>
        <dbReference type="Proteomes" id="UP000812277"/>
    </source>
</evidence>
<evidence type="ECO:0000259" key="3">
    <source>
        <dbReference type="PROSITE" id="PS51186"/>
    </source>
</evidence>
<evidence type="ECO:0000256" key="2">
    <source>
        <dbReference type="ARBA" id="ARBA00023315"/>
    </source>
</evidence>
<keyword evidence="2" id="KW-0012">Acyltransferase</keyword>
<proteinExistence type="predicted"/>
<comment type="caution">
    <text evidence="4">The sequence shown here is derived from an EMBL/GenBank/DDBJ whole genome shotgun (WGS) entry which is preliminary data.</text>
</comment>
<feature type="domain" description="N-acetyltransferase" evidence="3">
    <location>
        <begin position="1"/>
        <end position="142"/>
    </location>
</feature>
<dbReference type="Pfam" id="PF00583">
    <property type="entry name" value="Acetyltransf_1"/>
    <property type="match status" value="1"/>
</dbReference>
<name>A0ABS7CZU5_9BACL</name>
<dbReference type="CDD" id="cd04301">
    <property type="entry name" value="NAT_SF"/>
    <property type="match status" value="1"/>
</dbReference>
<keyword evidence="5" id="KW-1185">Reference proteome</keyword>
<protein>
    <submittedName>
        <fullName evidence="4">GNAT family N-acetyltransferase</fullName>
    </submittedName>
</protein>
<dbReference type="Proteomes" id="UP000812277">
    <property type="component" value="Unassembled WGS sequence"/>
</dbReference>
<dbReference type="InterPro" id="IPR000182">
    <property type="entry name" value="GNAT_dom"/>
</dbReference>
<evidence type="ECO:0000313" key="4">
    <source>
        <dbReference type="EMBL" id="MBW7473140.1"/>
    </source>
</evidence>
<dbReference type="SUPFAM" id="SSF55729">
    <property type="entry name" value="Acyl-CoA N-acyltransferases (Nat)"/>
    <property type="match status" value="1"/>
</dbReference>
<dbReference type="PANTHER" id="PTHR43877">
    <property type="entry name" value="AMINOALKYLPHOSPHONATE N-ACETYLTRANSFERASE-RELATED-RELATED"/>
    <property type="match status" value="1"/>
</dbReference>
<dbReference type="PROSITE" id="PS51186">
    <property type="entry name" value="GNAT"/>
    <property type="match status" value="1"/>
</dbReference>
<dbReference type="EMBL" id="JAHZIJ010000001">
    <property type="protein sequence ID" value="MBW7473140.1"/>
    <property type="molecule type" value="Genomic_DNA"/>
</dbReference>
<organism evidence="4 5">
    <name type="scientific">Paenibacillus oenotherae</name>
    <dbReference type="NCBI Taxonomy" id="1435645"/>
    <lineage>
        <taxon>Bacteria</taxon>
        <taxon>Bacillati</taxon>
        <taxon>Bacillota</taxon>
        <taxon>Bacilli</taxon>
        <taxon>Bacillales</taxon>
        <taxon>Paenibacillaceae</taxon>
        <taxon>Paenibacillus</taxon>
    </lineage>
</organism>
<dbReference type="InterPro" id="IPR016181">
    <property type="entry name" value="Acyl_CoA_acyltransferase"/>
</dbReference>
<gene>
    <name evidence="4" type="ORF">K0T92_00120</name>
</gene>
<accession>A0ABS7CZU5</accession>